<dbReference type="Proteomes" id="UP000516304">
    <property type="component" value="Chromosome TIRI35C"/>
</dbReference>
<evidence type="ECO:0000313" key="2">
    <source>
        <dbReference type="Proteomes" id="UP000516304"/>
    </source>
</evidence>
<dbReference type="KEGG" id="tcq:TIRI35C_1660"/>
<sequence>MSLGRVVKGFLRVHAGFAVVRVNSLGKVYPRGTSVEVLELLHRRFGKK</sequence>
<accession>A0A7G2D8X5</accession>
<organism evidence="1 2">
    <name type="scientific">Thermococcus camini</name>
    <dbReference type="NCBI Taxonomy" id="2016373"/>
    <lineage>
        <taxon>Archaea</taxon>
        <taxon>Methanobacteriati</taxon>
        <taxon>Methanobacteriota</taxon>
        <taxon>Thermococci</taxon>
        <taxon>Thermococcales</taxon>
        <taxon>Thermococcaceae</taxon>
        <taxon>Thermococcus</taxon>
    </lineage>
</organism>
<dbReference type="EMBL" id="LR881183">
    <property type="protein sequence ID" value="CAD5244814.1"/>
    <property type="molecule type" value="Genomic_DNA"/>
</dbReference>
<evidence type="ECO:0000313" key="1">
    <source>
        <dbReference type="EMBL" id="CAD5244814.1"/>
    </source>
</evidence>
<gene>
    <name evidence="1" type="ORF">TIRI35C_1660</name>
</gene>
<keyword evidence="2" id="KW-1185">Reference proteome</keyword>
<dbReference type="GeneID" id="58919403"/>
<name>A0A7G2D8X5_9EURY</name>
<dbReference type="AlphaFoldDB" id="A0A7G2D8X5"/>
<protein>
    <submittedName>
        <fullName evidence="1">Uncharacterized protein</fullName>
    </submittedName>
</protein>
<dbReference type="RefSeq" id="WP_188202479.1">
    <property type="nucleotide sequence ID" value="NZ_LR881183.1"/>
</dbReference>
<proteinExistence type="predicted"/>
<reference evidence="1 2" key="1">
    <citation type="submission" date="2020-09" db="EMBL/GenBank/DDBJ databases">
        <authorList>
            <person name="Courtine D."/>
        </authorList>
    </citation>
    <scope>NUCLEOTIDE SEQUENCE [LARGE SCALE GENOMIC DNA]</scope>
    <source>
        <strain evidence="1 2">IRI35c</strain>
    </source>
</reference>